<organism evidence="1">
    <name type="scientific">Companilactobacillus formosensis</name>
    <dbReference type="NCBI Taxonomy" id="1617889"/>
    <lineage>
        <taxon>Bacteria</taxon>
        <taxon>Bacillati</taxon>
        <taxon>Bacillota</taxon>
        <taxon>Bacilli</taxon>
        <taxon>Lactobacillales</taxon>
        <taxon>Lactobacillaceae</taxon>
        <taxon>Companilactobacillus</taxon>
    </lineage>
</organism>
<protein>
    <submittedName>
        <fullName evidence="1">Uncharacterized protein</fullName>
    </submittedName>
</protein>
<comment type="caution">
    <text evidence="1">The sequence shown here is derived from an EMBL/GenBank/DDBJ whole genome shotgun (WGS) entry which is preliminary data.</text>
</comment>
<name>A0A2P4R7F3_9LACO</name>
<sequence length="87" mass="9815">MAFLLWYTNYFVDIASKKLVDPKTIKSLDKLGKISANANFSAWHIKSQLSEEDFKNHLNKILTENTTINPTEVTVTKGIDGGPMQML</sequence>
<proteinExistence type="predicted"/>
<dbReference type="EMBL" id="PPWZ01000026">
    <property type="protein sequence ID" value="POH37163.1"/>
    <property type="molecule type" value="Genomic_DNA"/>
</dbReference>
<gene>
    <name evidence="1" type="ORF">C2R26_04435</name>
</gene>
<dbReference type="AlphaFoldDB" id="A0A2P4R7F3"/>
<evidence type="ECO:0000313" key="1">
    <source>
        <dbReference type="EMBL" id="POH37163.1"/>
    </source>
</evidence>
<reference evidence="1" key="1">
    <citation type="submission" date="2018-01" db="EMBL/GenBank/DDBJ databases">
        <title>Genome sequnecing of Lactobacillus formosensis KACC 18721.</title>
        <authorList>
            <person name="Kim S.-J."/>
            <person name="Heo J."/>
        </authorList>
    </citation>
    <scope>NUCLEOTIDE SEQUENCE</scope>
    <source>
        <strain evidence="1">KACC 18721</strain>
    </source>
</reference>
<accession>A0A2P4R7F3</accession>